<dbReference type="EMBL" id="CP001401">
    <property type="protein sequence ID" value="ACP55402.1"/>
    <property type="molecule type" value="Genomic_DNA"/>
</dbReference>
<gene>
    <name evidence="1" type="ordered locus">M1627_1520</name>
</gene>
<accession>C3N5X7</accession>
<dbReference type="Proteomes" id="UP000002307">
    <property type="component" value="Chromosome"/>
</dbReference>
<dbReference type="HOGENOM" id="CLU_1340785_0_0_2"/>
<protein>
    <submittedName>
        <fullName evidence="1">Uncharacterized protein</fullName>
    </submittedName>
</protein>
<evidence type="ECO:0000313" key="1">
    <source>
        <dbReference type="EMBL" id="ACP55402.1"/>
    </source>
</evidence>
<proteinExistence type="predicted"/>
<dbReference type="AlphaFoldDB" id="C3N5X7"/>
<evidence type="ECO:0000313" key="2">
    <source>
        <dbReference type="Proteomes" id="UP000002307"/>
    </source>
</evidence>
<sequence>MIIGIGKSPLADFINRNFRCESVYAYPKFFDNKVLLLENRDRAYIHYIKLLIRNIGKVRIALWPDYTNLSRVEKVVNLGLLKGISFIVPIHTLEDIKIAEELYEHDFKVFYGYASDPKYRNYEIIDFIREVKGRKWYLGVSTRKELKEAIRYDFDGFDVTGFLFGRNEDRKDPRALKRNLEELLKTVSKPQGRQLTLFDFLEKPTLNSPV</sequence>
<dbReference type="GeneID" id="84058825"/>
<name>C3N5X7_SACI3</name>
<dbReference type="KEGG" id="sim:M1627_1520"/>
<organism evidence="1 2">
    <name type="scientific">Saccharolobus islandicus (strain M.16.27)</name>
    <name type="common">Sulfolobus islandicus</name>
    <dbReference type="NCBI Taxonomy" id="427318"/>
    <lineage>
        <taxon>Archaea</taxon>
        <taxon>Thermoproteota</taxon>
        <taxon>Thermoprotei</taxon>
        <taxon>Sulfolobales</taxon>
        <taxon>Sulfolobaceae</taxon>
        <taxon>Saccharolobus</taxon>
    </lineage>
</organism>
<dbReference type="RefSeq" id="WP_012718843.1">
    <property type="nucleotide sequence ID" value="NC_012632.1"/>
</dbReference>
<reference evidence="1 2" key="1">
    <citation type="journal article" date="2009" name="Proc. Natl. Acad. Sci. U.S.A.">
        <title>Biogeography of the Sulfolobus islandicus pan-genome.</title>
        <authorList>
            <person name="Reno M.L."/>
            <person name="Held N.L."/>
            <person name="Fields C.J."/>
            <person name="Burke P.V."/>
            <person name="Whitaker R.J."/>
        </authorList>
    </citation>
    <scope>NUCLEOTIDE SEQUENCE [LARGE SCALE GENOMIC DNA]</scope>
    <source>
        <strain evidence="1 2">M.16.27</strain>
    </source>
</reference>